<dbReference type="AlphaFoldDB" id="W8WXK7"/>
<gene>
    <name evidence="1" type="ORF">BN940_10191</name>
</gene>
<organism evidence="1 2">
    <name type="scientific">Castellaniella defragrans (strain DSM 12143 / CCUG 39792 / 65Phen)</name>
    <name type="common">Alcaligenes defragrans</name>
    <dbReference type="NCBI Taxonomy" id="1437824"/>
    <lineage>
        <taxon>Bacteria</taxon>
        <taxon>Pseudomonadati</taxon>
        <taxon>Pseudomonadota</taxon>
        <taxon>Betaproteobacteria</taxon>
        <taxon>Burkholderiales</taxon>
        <taxon>Alcaligenaceae</taxon>
        <taxon>Castellaniella</taxon>
    </lineage>
</organism>
<name>W8WXK7_CASD6</name>
<accession>W8WXK7</accession>
<dbReference type="HOGENOM" id="CLU_3133691_0_0_4"/>
<protein>
    <submittedName>
        <fullName evidence="1">Chromate resistance protein ChrB</fullName>
    </submittedName>
</protein>
<keyword evidence="2" id="KW-1185">Reference proteome</keyword>
<proteinExistence type="predicted"/>
<dbReference type="KEGG" id="cdn:BN940_10191"/>
<dbReference type="Proteomes" id="UP000019805">
    <property type="component" value="Chromosome"/>
</dbReference>
<evidence type="ECO:0000313" key="2">
    <source>
        <dbReference type="Proteomes" id="UP000019805"/>
    </source>
</evidence>
<reference evidence="1 2" key="1">
    <citation type="journal article" date="2014" name="BMC Microbiol.">
        <title>The oxygen-independent metabolism of cyclic monoterpenes in Castellaniella defragrans 65Phen.</title>
        <authorList>
            <person name="Petasch J."/>
            <person name="Disch E.M."/>
            <person name="Markert S."/>
            <person name="Becher D."/>
            <person name="Schweder T."/>
            <person name="Huttel B."/>
            <person name="Reinhardt R."/>
            <person name="Harder J."/>
        </authorList>
    </citation>
    <scope>NUCLEOTIDE SEQUENCE [LARGE SCALE GENOMIC DNA]</scope>
    <source>
        <strain evidence="1">65Phen</strain>
    </source>
</reference>
<dbReference type="EMBL" id="HG916765">
    <property type="protein sequence ID" value="CDM24498.1"/>
    <property type="molecule type" value="Genomic_DNA"/>
</dbReference>
<evidence type="ECO:0000313" key="1">
    <source>
        <dbReference type="EMBL" id="CDM24498.1"/>
    </source>
</evidence>
<sequence length="49" mass="5619">MRIWRAIKTLGCAALRDRATDYAQWLSDLAGARKTLVLCFINLFIYSIV</sequence>